<organism evidence="3 4">
    <name type="scientific">Paractinoplanes rishiriensis</name>
    <dbReference type="NCBI Taxonomy" id="1050105"/>
    <lineage>
        <taxon>Bacteria</taxon>
        <taxon>Bacillati</taxon>
        <taxon>Actinomycetota</taxon>
        <taxon>Actinomycetes</taxon>
        <taxon>Micromonosporales</taxon>
        <taxon>Micromonosporaceae</taxon>
        <taxon>Paractinoplanes</taxon>
    </lineage>
</organism>
<name>A0A919JR24_9ACTN</name>
<sequence length="218" mass="22883">MRQRSAAPPDQQRPEQAASTWLQVAFGGMSVTIALVAAVIAYFAWVQPHEPGAGAAAGDTGRRAGEAGNGTPTGTTAARGSGEPATKKPITKKPATKKLASLEPTLGGTNLRRSGNDLVLPCATGQTTDRQRTVEYDLFGRYATAEAALTVTRARDGESPAQIKILADGLVATTVTVTRNHPARLNVPLAGRQKMRLQLTCQFPDSEVTIGNATLIHS</sequence>
<dbReference type="Proteomes" id="UP000636960">
    <property type="component" value="Unassembled WGS sequence"/>
</dbReference>
<evidence type="ECO:0008006" key="5">
    <source>
        <dbReference type="Google" id="ProtNLM"/>
    </source>
</evidence>
<proteinExistence type="predicted"/>
<keyword evidence="2" id="KW-0472">Membrane</keyword>
<dbReference type="AlphaFoldDB" id="A0A919JR24"/>
<gene>
    <name evidence="3" type="ORF">Ari01nite_10060</name>
</gene>
<dbReference type="EMBL" id="BOMV01000007">
    <property type="protein sequence ID" value="GIE93541.1"/>
    <property type="molecule type" value="Genomic_DNA"/>
</dbReference>
<evidence type="ECO:0000313" key="4">
    <source>
        <dbReference type="Proteomes" id="UP000636960"/>
    </source>
</evidence>
<feature type="transmembrane region" description="Helical" evidence="2">
    <location>
        <begin position="21"/>
        <end position="45"/>
    </location>
</feature>
<comment type="caution">
    <text evidence="3">The sequence shown here is derived from an EMBL/GenBank/DDBJ whole genome shotgun (WGS) entry which is preliminary data.</text>
</comment>
<accession>A0A919JR24</accession>
<protein>
    <recommendedName>
        <fullName evidence="5">Glycosyl hydrolase family 98 putative carbohydrate-binding module domain-containing protein</fullName>
    </recommendedName>
</protein>
<evidence type="ECO:0000256" key="2">
    <source>
        <dbReference type="SAM" id="Phobius"/>
    </source>
</evidence>
<dbReference type="RefSeq" id="WP_203779773.1">
    <property type="nucleotide sequence ID" value="NZ_BOMV01000007.1"/>
</dbReference>
<keyword evidence="2" id="KW-1133">Transmembrane helix</keyword>
<keyword evidence="2" id="KW-0812">Transmembrane</keyword>
<reference evidence="3" key="1">
    <citation type="submission" date="2021-01" db="EMBL/GenBank/DDBJ databases">
        <title>Whole genome shotgun sequence of Actinoplanes rishiriensis NBRC 108556.</title>
        <authorList>
            <person name="Komaki H."/>
            <person name="Tamura T."/>
        </authorList>
    </citation>
    <scope>NUCLEOTIDE SEQUENCE</scope>
    <source>
        <strain evidence="3">NBRC 108556</strain>
    </source>
</reference>
<evidence type="ECO:0000256" key="1">
    <source>
        <dbReference type="SAM" id="MobiDB-lite"/>
    </source>
</evidence>
<feature type="region of interest" description="Disordered" evidence="1">
    <location>
        <begin position="53"/>
        <end position="114"/>
    </location>
</feature>
<keyword evidence="4" id="KW-1185">Reference proteome</keyword>
<feature type="compositionally biased region" description="Low complexity" evidence="1">
    <location>
        <begin position="69"/>
        <end position="88"/>
    </location>
</feature>
<evidence type="ECO:0000313" key="3">
    <source>
        <dbReference type="EMBL" id="GIE93541.1"/>
    </source>
</evidence>